<dbReference type="PANTHER" id="PTHR43558:SF6">
    <property type="entry name" value="REDUCTASE, PUTATIVE (AFU_ORTHOLOGUE AFUA_3G10540)-RELATED"/>
    <property type="match status" value="1"/>
</dbReference>
<protein>
    <submittedName>
        <fullName evidence="2">Uncharacterized protein</fullName>
    </submittedName>
</protein>
<comment type="caution">
    <text evidence="2">The sequence shown here is derived from an EMBL/GenBank/DDBJ whole genome shotgun (WGS) entry which is preliminary data.</text>
</comment>
<dbReference type="InterPro" id="IPR053354">
    <property type="entry name" value="MGDG_epimerase"/>
</dbReference>
<keyword evidence="3" id="KW-1185">Reference proteome</keyword>
<proteinExistence type="predicted"/>
<accession>A0AAW0DXF4</accession>
<evidence type="ECO:0000313" key="3">
    <source>
        <dbReference type="Proteomes" id="UP001362999"/>
    </source>
</evidence>
<gene>
    <name evidence="2" type="ORF">R3P38DRAFT_3565744</name>
</gene>
<feature type="compositionally biased region" description="Pro residues" evidence="1">
    <location>
        <begin position="10"/>
        <end position="23"/>
    </location>
</feature>
<feature type="region of interest" description="Disordered" evidence="1">
    <location>
        <begin position="1"/>
        <end position="27"/>
    </location>
</feature>
<dbReference type="Proteomes" id="UP001362999">
    <property type="component" value="Unassembled WGS sequence"/>
</dbReference>
<dbReference type="AlphaFoldDB" id="A0AAW0DXF4"/>
<dbReference type="EMBL" id="JAWWNJ010000005">
    <property type="protein sequence ID" value="KAK7055846.1"/>
    <property type="molecule type" value="Genomic_DNA"/>
</dbReference>
<dbReference type="PANTHER" id="PTHR43558">
    <property type="entry name" value="REDUCTASE, PUTATIVE (AFU_ORTHOLOGUE AFUA_3G10540)-RELATED"/>
    <property type="match status" value="1"/>
</dbReference>
<evidence type="ECO:0000313" key="2">
    <source>
        <dbReference type="EMBL" id="KAK7055846.1"/>
    </source>
</evidence>
<evidence type="ECO:0000256" key="1">
    <source>
        <dbReference type="SAM" id="MobiDB-lite"/>
    </source>
</evidence>
<name>A0AAW0DXF4_9AGAR</name>
<sequence length="709" mass="80847">MSTCSSPPLRYSPPPPPTPPPPKIYWNGSSQLAREFIENSVQAHEQNQRKQADGVGNSVPRLIDLVANRLAATADLDTIQTTLNAIAPAILQNNIHQWHALPYTIMRRTLLRLFYEGAQEGTEWEHSTSDETHNKIDEWILQNEKHLNNSTSDWQRGLVTLDDADHVFPDYVLTKFRRTIRRPDSLPGFTILSLATQTSIAIQPSTAAFAESFSLISQGLLKNLDWSNLFTAGGIVLASLTLQTLYDAPTWCRNSDIDIYVYGLSPTEANKKIRHIFDTFTANLPPGTRTFAVRNTKTVTFYAKYPLRRIQVILKLVKSPREVLLNFDLDICAMGWDGSKLWMLPRAARALETGANVFTMNLIYGHYLAERRETQPQRVFKYAGRGYGLRFLPSYIASLRNSAAPQDLERIAEDTEYQTRDWLVRTFGYPSESFCISIFPGYPLSGFAALMRPTILWGMGRARELLVNETYWSTSSYEDRPAHKSDPEFPWNKNFTITGYLTHIHECNAKETTAWILSDPERLERHGVHSLDGFEIADAVQRLSGAPTIELLLHPQYDLRLPVILPCNFVLYANELVAQAQALAGLHPCKILEPAVPDRELVGRSDEEQEGLFVWRITPEMMWQRLDRRVDEVFEVLQAFRRTNGHLGEEMLQAGRFRDELLKAETRRRQDSEFESFGRWVGRSPPALRELPRREEFGSDVSDSDSESD</sequence>
<reference evidence="2 3" key="1">
    <citation type="journal article" date="2024" name="J Genomics">
        <title>Draft genome sequencing and assembly of Favolaschia claudopus CIRM-BRFM 2984 isolated from oak limbs.</title>
        <authorList>
            <person name="Navarro D."/>
            <person name="Drula E."/>
            <person name="Chaduli D."/>
            <person name="Cazenave R."/>
            <person name="Ahrendt S."/>
            <person name="Wang J."/>
            <person name="Lipzen A."/>
            <person name="Daum C."/>
            <person name="Barry K."/>
            <person name="Grigoriev I.V."/>
            <person name="Favel A."/>
            <person name="Rosso M.N."/>
            <person name="Martin F."/>
        </authorList>
    </citation>
    <scope>NUCLEOTIDE SEQUENCE [LARGE SCALE GENOMIC DNA]</scope>
    <source>
        <strain evidence="2 3">CIRM-BRFM 2984</strain>
    </source>
</reference>
<organism evidence="2 3">
    <name type="scientific">Favolaschia claudopus</name>
    <dbReference type="NCBI Taxonomy" id="2862362"/>
    <lineage>
        <taxon>Eukaryota</taxon>
        <taxon>Fungi</taxon>
        <taxon>Dikarya</taxon>
        <taxon>Basidiomycota</taxon>
        <taxon>Agaricomycotina</taxon>
        <taxon>Agaricomycetes</taxon>
        <taxon>Agaricomycetidae</taxon>
        <taxon>Agaricales</taxon>
        <taxon>Marasmiineae</taxon>
        <taxon>Mycenaceae</taxon>
        <taxon>Favolaschia</taxon>
    </lineage>
</organism>